<gene>
    <name evidence="2" type="ORF">QTG54_001539</name>
</gene>
<sequence length="539" mass="60315">MICPTILYSSRAYNITTMKNFSRLILTAASIHVVSAAGYLRGDDGVLDISLSSRPENVPQAEYGVITFDLLEAKKLQQGVRALESCPDDKYEFVAAITTDENPSDNEWALLNGGGNTLAKGEMTNWDSESVTRLRMCLPLGIFNFRVTDSSGDGMCRNDGCGSVVITLDGVEVGKMENDNSKWSTEDFPVNIGMLTGKAAVTTSTTTTPTTTSTTTTTTTSNWCEQVRQLFPMDEGVSPCKDGQHRVEVDVLVDCFGEETSWEIKDRKGDVVMSLGNEIPAFTQRSVVQCLPEGKYEFTIEDQDGLKNPDHCKETGHYKVYVNNKELIAGDRFVQSKTHHFSIGADWTSDMTERDCEWAIAHHVRRKRNHKENGKEYRSLKWSEDIYQGAKNWANRLLDSCEDGGIEHEKGTGYSENLAKNHGSKGTTMGSRIAADNIAWRFSEREQQPEMDEWPLNAHHTALNWYPSRYFACADAEREIRDNYVCHVQVCRYATCGNCNMASFKKNGVVDFTKAFMSDTSRCGKYCPEDSDGDEVCYN</sequence>
<dbReference type="InterPro" id="IPR035940">
    <property type="entry name" value="CAP_sf"/>
</dbReference>
<evidence type="ECO:0000259" key="1">
    <source>
        <dbReference type="SMART" id="SM00198"/>
    </source>
</evidence>
<feature type="domain" description="SCP" evidence="1">
    <location>
        <begin position="352"/>
        <end position="501"/>
    </location>
</feature>
<keyword evidence="3" id="KW-1185">Reference proteome</keyword>
<accession>A0AAD8YJ78</accession>
<dbReference type="EMBL" id="JATAAI010000002">
    <property type="protein sequence ID" value="KAK1747576.1"/>
    <property type="molecule type" value="Genomic_DNA"/>
</dbReference>
<protein>
    <recommendedName>
        <fullName evidence="1">SCP domain-containing protein</fullName>
    </recommendedName>
</protein>
<evidence type="ECO:0000313" key="3">
    <source>
        <dbReference type="Proteomes" id="UP001224775"/>
    </source>
</evidence>
<dbReference type="InterPro" id="IPR014044">
    <property type="entry name" value="CAP_dom"/>
</dbReference>
<evidence type="ECO:0000313" key="2">
    <source>
        <dbReference type="EMBL" id="KAK1747576.1"/>
    </source>
</evidence>
<dbReference type="SMART" id="SM00198">
    <property type="entry name" value="SCP"/>
    <property type="match status" value="1"/>
</dbReference>
<dbReference type="SUPFAM" id="SSF55797">
    <property type="entry name" value="PR-1-like"/>
    <property type="match status" value="1"/>
</dbReference>
<comment type="caution">
    <text evidence="2">The sequence shown here is derived from an EMBL/GenBank/DDBJ whole genome shotgun (WGS) entry which is preliminary data.</text>
</comment>
<name>A0AAD8YJ78_9STRA</name>
<dbReference type="AlphaFoldDB" id="A0AAD8YJ78"/>
<dbReference type="Gene3D" id="3.40.33.10">
    <property type="entry name" value="CAP"/>
    <property type="match status" value="1"/>
</dbReference>
<proteinExistence type="predicted"/>
<reference evidence="2" key="1">
    <citation type="submission" date="2023-06" db="EMBL/GenBank/DDBJ databases">
        <title>Survivors Of The Sea: Transcriptome response of Skeletonema marinoi to long-term dormancy.</title>
        <authorList>
            <person name="Pinder M.I.M."/>
            <person name="Kourtchenko O."/>
            <person name="Robertson E.K."/>
            <person name="Larsson T."/>
            <person name="Maumus F."/>
            <person name="Osuna-Cruz C.M."/>
            <person name="Vancaester E."/>
            <person name="Stenow R."/>
            <person name="Vandepoele K."/>
            <person name="Ploug H."/>
            <person name="Bruchert V."/>
            <person name="Godhe A."/>
            <person name="Topel M."/>
        </authorList>
    </citation>
    <scope>NUCLEOTIDE SEQUENCE</scope>
    <source>
        <strain evidence="2">R05AC</strain>
    </source>
</reference>
<dbReference type="Proteomes" id="UP001224775">
    <property type="component" value="Unassembled WGS sequence"/>
</dbReference>
<organism evidence="2 3">
    <name type="scientific">Skeletonema marinoi</name>
    <dbReference type="NCBI Taxonomy" id="267567"/>
    <lineage>
        <taxon>Eukaryota</taxon>
        <taxon>Sar</taxon>
        <taxon>Stramenopiles</taxon>
        <taxon>Ochrophyta</taxon>
        <taxon>Bacillariophyta</taxon>
        <taxon>Coscinodiscophyceae</taxon>
        <taxon>Thalassiosirophycidae</taxon>
        <taxon>Thalassiosirales</taxon>
        <taxon>Skeletonemataceae</taxon>
        <taxon>Skeletonema</taxon>
        <taxon>Skeletonema marinoi-dohrnii complex</taxon>
    </lineage>
</organism>
<dbReference type="Pfam" id="PF00188">
    <property type="entry name" value="CAP"/>
    <property type="match status" value="1"/>
</dbReference>